<feature type="domain" description="Enoyl reductase (ER)" evidence="1">
    <location>
        <begin position="29"/>
        <end position="329"/>
    </location>
</feature>
<dbReference type="EMBL" id="QNRE01000001">
    <property type="protein sequence ID" value="RBO96533.1"/>
    <property type="molecule type" value="Genomic_DNA"/>
</dbReference>
<dbReference type="SUPFAM" id="SSF50129">
    <property type="entry name" value="GroES-like"/>
    <property type="match status" value="1"/>
</dbReference>
<name>A0A366E2H6_9NOCA</name>
<protein>
    <submittedName>
        <fullName evidence="2">NADPH:quinone reductase-like Zn-dependent oxidoreductase</fullName>
    </submittedName>
</protein>
<dbReference type="Gene3D" id="3.90.180.10">
    <property type="entry name" value="Medium-chain alcohol dehydrogenases, catalytic domain"/>
    <property type="match status" value="1"/>
</dbReference>
<accession>A0A366E2H6</accession>
<gene>
    <name evidence="2" type="ORF">DFR74_101548</name>
</gene>
<dbReference type="InterPro" id="IPR013154">
    <property type="entry name" value="ADH-like_N"/>
</dbReference>
<dbReference type="Proteomes" id="UP000252586">
    <property type="component" value="Unassembled WGS sequence"/>
</dbReference>
<proteinExistence type="predicted"/>
<dbReference type="CDD" id="cd05289">
    <property type="entry name" value="MDR_like_2"/>
    <property type="match status" value="1"/>
</dbReference>
<comment type="caution">
    <text evidence="2">The sequence shown here is derived from an EMBL/GenBank/DDBJ whole genome shotgun (WGS) entry which is preliminary data.</text>
</comment>
<dbReference type="PANTHER" id="PTHR11695:SF294">
    <property type="entry name" value="RETICULON-4-INTERACTING PROTEIN 1, MITOCHONDRIAL"/>
    <property type="match status" value="1"/>
</dbReference>
<dbReference type="AlphaFoldDB" id="A0A366E2H6"/>
<dbReference type="STRING" id="1210090.GCA_001613185_01263"/>
<dbReference type="Pfam" id="PF08240">
    <property type="entry name" value="ADH_N"/>
    <property type="match status" value="1"/>
</dbReference>
<dbReference type="SMART" id="SM00829">
    <property type="entry name" value="PKS_ER"/>
    <property type="match status" value="1"/>
</dbReference>
<evidence type="ECO:0000313" key="2">
    <source>
        <dbReference type="EMBL" id="RBO96533.1"/>
    </source>
</evidence>
<dbReference type="InterPro" id="IPR011032">
    <property type="entry name" value="GroES-like_sf"/>
</dbReference>
<keyword evidence="3" id="KW-1185">Reference proteome</keyword>
<dbReference type="Gene3D" id="3.40.50.720">
    <property type="entry name" value="NAD(P)-binding Rossmann-like Domain"/>
    <property type="match status" value="1"/>
</dbReference>
<organism evidence="2 3">
    <name type="scientific">Nocardia puris</name>
    <dbReference type="NCBI Taxonomy" id="208602"/>
    <lineage>
        <taxon>Bacteria</taxon>
        <taxon>Bacillati</taxon>
        <taxon>Actinomycetota</taxon>
        <taxon>Actinomycetes</taxon>
        <taxon>Mycobacteriales</taxon>
        <taxon>Nocardiaceae</taxon>
        <taxon>Nocardia</taxon>
    </lineage>
</organism>
<dbReference type="RefSeq" id="WP_228790854.1">
    <property type="nucleotide sequence ID" value="NZ_CP107943.1"/>
</dbReference>
<evidence type="ECO:0000313" key="3">
    <source>
        <dbReference type="Proteomes" id="UP000252586"/>
    </source>
</evidence>
<dbReference type="PANTHER" id="PTHR11695">
    <property type="entry name" value="ALCOHOL DEHYDROGENASE RELATED"/>
    <property type="match status" value="1"/>
</dbReference>
<evidence type="ECO:0000259" key="1">
    <source>
        <dbReference type="SMART" id="SM00829"/>
    </source>
</evidence>
<sequence>MIGNDSRPAAMVADGRAPTMTAVGQHRLGDPDVLELVTVPVPRPGPGEVLVRVAATSLNPTDWVHRRAEGFLGAIPAGAPPRVLGWDVSGTVECVGLGVTLHDVGDDVFGMLPYPGGYGAAAEYVVAPARALVPKPRDVPHTHAAAVSLAGVTAVQALIDTAHLRPGDRVLVHAGAGGVGHLATQLAAGHGAHVVATASRGHHDFVSECGACQVIDYTTTPFEDEAHDIDVVIDCVGGDYPDRSARTLRDGRGTIVSLALNRTERLPARPGLRHKLMLVEADHYSMCTLEELLADGVLTPHLAATFPLDRAADGHRLGETGHVAGKIVLTT</sequence>
<dbReference type="SUPFAM" id="SSF51735">
    <property type="entry name" value="NAD(P)-binding Rossmann-fold domains"/>
    <property type="match status" value="1"/>
</dbReference>
<dbReference type="InterPro" id="IPR050700">
    <property type="entry name" value="YIM1/Zinc_Alcohol_DH_Fams"/>
</dbReference>
<dbReference type="InterPro" id="IPR036291">
    <property type="entry name" value="NAD(P)-bd_dom_sf"/>
</dbReference>
<dbReference type="GO" id="GO:0016491">
    <property type="term" value="F:oxidoreductase activity"/>
    <property type="evidence" value="ECO:0007669"/>
    <property type="project" value="InterPro"/>
</dbReference>
<dbReference type="InterPro" id="IPR020843">
    <property type="entry name" value="ER"/>
</dbReference>
<reference evidence="2 3" key="1">
    <citation type="submission" date="2018-06" db="EMBL/GenBank/DDBJ databases">
        <title>Genomic Encyclopedia of Type Strains, Phase IV (KMG-IV): sequencing the most valuable type-strain genomes for metagenomic binning, comparative biology and taxonomic classification.</title>
        <authorList>
            <person name="Goeker M."/>
        </authorList>
    </citation>
    <scope>NUCLEOTIDE SEQUENCE [LARGE SCALE GENOMIC DNA]</scope>
    <source>
        <strain evidence="2 3">DSM 44599</strain>
    </source>
</reference>
<dbReference type="Pfam" id="PF13602">
    <property type="entry name" value="ADH_zinc_N_2"/>
    <property type="match status" value="1"/>
</dbReference>